<dbReference type="PRINTS" id="PR00036">
    <property type="entry name" value="HTHLACI"/>
</dbReference>
<dbReference type="SUPFAM" id="SSF47413">
    <property type="entry name" value="lambda repressor-like DNA-binding domains"/>
    <property type="match status" value="1"/>
</dbReference>
<reference evidence="5 6" key="1">
    <citation type="submission" date="2018-07" db="EMBL/GenBank/DDBJ databases">
        <title>Microbacterium endoborsara sp. nov., a novel actinobacterium isolated from Borszczowia aralocaspica.</title>
        <authorList>
            <person name="An D."/>
        </authorList>
    </citation>
    <scope>NUCLEOTIDE SEQUENCE [LARGE SCALE GENOMIC DNA]</scope>
    <source>
        <strain evidence="5 6">C1.15228</strain>
    </source>
</reference>
<evidence type="ECO:0000259" key="4">
    <source>
        <dbReference type="PROSITE" id="PS50932"/>
    </source>
</evidence>
<dbReference type="InterPro" id="IPR028082">
    <property type="entry name" value="Peripla_BP_I"/>
</dbReference>
<gene>
    <name evidence="5" type="ORF">DTO57_08840</name>
</gene>
<dbReference type="Gene3D" id="3.40.50.2300">
    <property type="match status" value="2"/>
</dbReference>
<dbReference type="GO" id="GO:0003700">
    <property type="term" value="F:DNA-binding transcription factor activity"/>
    <property type="evidence" value="ECO:0007669"/>
    <property type="project" value="TreeGrafter"/>
</dbReference>
<keyword evidence="6" id="KW-1185">Reference proteome</keyword>
<evidence type="ECO:0000313" key="6">
    <source>
        <dbReference type="Proteomes" id="UP000253508"/>
    </source>
</evidence>
<dbReference type="InterPro" id="IPR010982">
    <property type="entry name" value="Lambda_DNA-bd_dom_sf"/>
</dbReference>
<dbReference type="SUPFAM" id="SSF53822">
    <property type="entry name" value="Periplasmic binding protein-like I"/>
    <property type="match status" value="1"/>
</dbReference>
<protein>
    <submittedName>
        <fullName evidence="5">LacI family transcriptional regulator</fullName>
    </submittedName>
</protein>
<evidence type="ECO:0000256" key="2">
    <source>
        <dbReference type="ARBA" id="ARBA00023125"/>
    </source>
</evidence>
<dbReference type="GO" id="GO:0000976">
    <property type="term" value="F:transcription cis-regulatory region binding"/>
    <property type="evidence" value="ECO:0007669"/>
    <property type="project" value="TreeGrafter"/>
</dbReference>
<dbReference type="InterPro" id="IPR046335">
    <property type="entry name" value="LacI/GalR-like_sensor"/>
</dbReference>
<keyword evidence="3" id="KW-0804">Transcription</keyword>
<dbReference type="RefSeq" id="WP_114117825.1">
    <property type="nucleotide sequence ID" value="NZ_BMHU01000006.1"/>
</dbReference>
<dbReference type="AlphaFoldDB" id="A0A367Y579"/>
<dbReference type="CDD" id="cd01392">
    <property type="entry name" value="HTH_LacI"/>
    <property type="match status" value="1"/>
</dbReference>
<dbReference type="PANTHER" id="PTHR30146">
    <property type="entry name" value="LACI-RELATED TRANSCRIPTIONAL REPRESSOR"/>
    <property type="match status" value="1"/>
</dbReference>
<dbReference type="PROSITE" id="PS50932">
    <property type="entry name" value="HTH_LACI_2"/>
    <property type="match status" value="1"/>
</dbReference>
<evidence type="ECO:0000256" key="1">
    <source>
        <dbReference type="ARBA" id="ARBA00023015"/>
    </source>
</evidence>
<feature type="domain" description="HTH lacI-type" evidence="4">
    <location>
        <begin position="14"/>
        <end position="68"/>
    </location>
</feature>
<sequence length="343" mass="37186">MGNKRIRKNPVRPMRISDIAELAGVSNATVSRVINGFSSVNEDIAQRVRDIIKEVGYVPSQTARSLSLGASQTIGVVVPDLSNPMYHAVLRGVHRAAAADGYRVLVADTLEETQGEAAVALDIRHRTDALVLIAPRMTRPELLALLMRVHPAAVINRTTGENAVVARVDYEAGIQTLADHLRGLGHTRIAFLSGPEHSRSNHDRQRGLETYRAAHPEVEIVDIPTGSGFDDGHRSWEAVREFGATAVMAFNDLVALGLIGRLTEEGVRVPDDISVAGFDNIPFARYSSPALTTMAVDLGEVGASAWRDLKQEIEGIARREATVFTPELEARASTGAKPLRDEI</sequence>
<dbReference type="Proteomes" id="UP000253508">
    <property type="component" value="Unassembled WGS sequence"/>
</dbReference>
<dbReference type="Gene3D" id="1.10.260.40">
    <property type="entry name" value="lambda repressor-like DNA-binding domains"/>
    <property type="match status" value="1"/>
</dbReference>
<dbReference type="OrthoDB" id="3258243at2"/>
<dbReference type="PANTHER" id="PTHR30146:SF109">
    <property type="entry name" value="HTH-TYPE TRANSCRIPTIONAL REGULATOR GALS"/>
    <property type="match status" value="1"/>
</dbReference>
<dbReference type="SMART" id="SM00354">
    <property type="entry name" value="HTH_LACI"/>
    <property type="match status" value="1"/>
</dbReference>
<accession>A0A367Y579</accession>
<dbReference type="PROSITE" id="PS00356">
    <property type="entry name" value="HTH_LACI_1"/>
    <property type="match status" value="1"/>
</dbReference>
<dbReference type="Pfam" id="PF13377">
    <property type="entry name" value="Peripla_BP_3"/>
    <property type="match status" value="1"/>
</dbReference>
<evidence type="ECO:0000256" key="3">
    <source>
        <dbReference type="ARBA" id="ARBA00023163"/>
    </source>
</evidence>
<dbReference type="EMBL" id="QORO01000002">
    <property type="protein sequence ID" value="RCK60212.1"/>
    <property type="molecule type" value="Genomic_DNA"/>
</dbReference>
<comment type="caution">
    <text evidence="5">The sequence shown here is derived from an EMBL/GenBank/DDBJ whole genome shotgun (WGS) entry which is preliminary data.</text>
</comment>
<name>A0A367Y579_9MICO</name>
<dbReference type="InterPro" id="IPR000843">
    <property type="entry name" value="HTH_LacI"/>
</dbReference>
<dbReference type="Pfam" id="PF00356">
    <property type="entry name" value="LacI"/>
    <property type="match status" value="1"/>
</dbReference>
<organism evidence="5 6">
    <name type="scientific">Microbacterium sorbitolivorans</name>
    <dbReference type="NCBI Taxonomy" id="1867410"/>
    <lineage>
        <taxon>Bacteria</taxon>
        <taxon>Bacillati</taxon>
        <taxon>Actinomycetota</taxon>
        <taxon>Actinomycetes</taxon>
        <taxon>Micrococcales</taxon>
        <taxon>Microbacteriaceae</taxon>
        <taxon>Microbacterium</taxon>
    </lineage>
</organism>
<proteinExistence type="predicted"/>
<dbReference type="CDD" id="cd06267">
    <property type="entry name" value="PBP1_LacI_sugar_binding-like"/>
    <property type="match status" value="1"/>
</dbReference>
<keyword evidence="2" id="KW-0238">DNA-binding</keyword>
<evidence type="ECO:0000313" key="5">
    <source>
        <dbReference type="EMBL" id="RCK60212.1"/>
    </source>
</evidence>
<keyword evidence="1" id="KW-0805">Transcription regulation</keyword>